<keyword evidence="4" id="KW-1185">Reference proteome</keyword>
<comment type="caution">
    <text evidence="3">The sequence shown here is derived from an EMBL/GenBank/DDBJ whole genome shotgun (WGS) entry which is preliminary data.</text>
</comment>
<evidence type="ECO:0000313" key="4">
    <source>
        <dbReference type="Proteomes" id="UP000792457"/>
    </source>
</evidence>
<feature type="transmembrane region" description="Helical" evidence="2">
    <location>
        <begin position="217"/>
        <end position="241"/>
    </location>
</feature>
<reference evidence="3" key="1">
    <citation type="submission" date="2013-04" db="EMBL/GenBank/DDBJ databases">
        <authorList>
            <person name="Qu J."/>
            <person name="Murali S.C."/>
            <person name="Bandaranaike D."/>
            <person name="Bellair M."/>
            <person name="Blankenburg K."/>
            <person name="Chao H."/>
            <person name="Dinh H."/>
            <person name="Doddapaneni H."/>
            <person name="Downs B."/>
            <person name="Dugan-Rocha S."/>
            <person name="Elkadiri S."/>
            <person name="Gnanaolivu R.D."/>
            <person name="Hernandez B."/>
            <person name="Javaid M."/>
            <person name="Jayaseelan J.C."/>
            <person name="Lee S."/>
            <person name="Li M."/>
            <person name="Ming W."/>
            <person name="Munidasa M."/>
            <person name="Muniz J."/>
            <person name="Nguyen L."/>
            <person name="Ongeri F."/>
            <person name="Osuji N."/>
            <person name="Pu L.-L."/>
            <person name="Puazo M."/>
            <person name="Qu C."/>
            <person name="Quiroz J."/>
            <person name="Raj R."/>
            <person name="Weissenberger G."/>
            <person name="Xin Y."/>
            <person name="Zou X."/>
            <person name="Han Y."/>
            <person name="Richards S."/>
            <person name="Worley K."/>
            <person name="Muzny D."/>
            <person name="Gibbs R."/>
        </authorList>
    </citation>
    <scope>NUCLEOTIDE SEQUENCE</scope>
    <source>
        <strain evidence="3">Sampled in the wild</strain>
    </source>
</reference>
<keyword evidence="2" id="KW-0812">Transmembrane</keyword>
<keyword evidence="2" id="KW-0472">Membrane</keyword>
<keyword evidence="2" id="KW-1133">Transmembrane helix</keyword>
<organism evidence="3 4">
    <name type="scientific">Ladona fulva</name>
    <name type="common">Scarce chaser dragonfly</name>
    <name type="synonym">Libellula fulva</name>
    <dbReference type="NCBI Taxonomy" id="123851"/>
    <lineage>
        <taxon>Eukaryota</taxon>
        <taxon>Metazoa</taxon>
        <taxon>Ecdysozoa</taxon>
        <taxon>Arthropoda</taxon>
        <taxon>Hexapoda</taxon>
        <taxon>Insecta</taxon>
        <taxon>Pterygota</taxon>
        <taxon>Palaeoptera</taxon>
        <taxon>Odonata</taxon>
        <taxon>Epiprocta</taxon>
        <taxon>Anisoptera</taxon>
        <taxon>Libelluloidea</taxon>
        <taxon>Libellulidae</taxon>
        <taxon>Ladona</taxon>
    </lineage>
</organism>
<feature type="compositionally biased region" description="Polar residues" evidence="1">
    <location>
        <begin position="179"/>
        <end position="191"/>
    </location>
</feature>
<sequence>MKYVKALPSVAILSAANVLRKVRAFLLSVPAVVTDSIVVITIAIAARDVGRNRVRAFCGLPELPRRSSASSSLNSVQNFVIQKMRDRPPRYDESPPQMPPCYDEIVPSSSGHPVTECGPATLPLYEQIYPGTSRGESSNAAAAAVVRSVPQANEPTAVGTRPAWCPMRGRPREQRRSGNDTNNAPCSCAKESTSDTVRRATPALTSLHQDESFAMEFMVAAQIALGAALLLAVSALSFLIWKMCFR</sequence>
<dbReference type="AlphaFoldDB" id="A0A8K0KHR3"/>
<gene>
    <name evidence="3" type="ORF">J437_LFUL012158</name>
</gene>
<evidence type="ECO:0000313" key="3">
    <source>
        <dbReference type="EMBL" id="KAG8232528.1"/>
    </source>
</evidence>
<dbReference type="Proteomes" id="UP000792457">
    <property type="component" value="Unassembled WGS sequence"/>
</dbReference>
<name>A0A8K0KHR3_LADFU</name>
<feature type="transmembrane region" description="Helical" evidence="2">
    <location>
        <begin position="24"/>
        <end position="46"/>
    </location>
</feature>
<proteinExistence type="predicted"/>
<dbReference type="EMBL" id="KZ308628">
    <property type="protein sequence ID" value="KAG8232528.1"/>
    <property type="molecule type" value="Genomic_DNA"/>
</dbReference>
<reference evidence="3" key="2">
    <citation type="submission" date="2017-10" db="EMBL/GenBank/DDBJ databases">
        <title>Ladona fulva Genome sequencing and assembly.</title>
        <authorList>
            <person name="Murali S."/>
            <person name="Richards S."/>
            <person name="Bandaranaike D."/>
            <person name="Bellair M."/>
            <person name="Blankenburg K."/>
            <person name="Chao H."/>
            <person name="Dinh H."/>
            <person name="Doddapaneni H."/>
            <person name="Dugan-Rocha S."/>
            <person name="Elkadiri S."/>
            <person name="Gnanaolivu R."/>
            <person name="Hernandez B."/>
            <person name="Skinner E."/>
            <person name="Javaid M."/>
            <person name="Lee S."/>
            <person name="Li M."/>
            <person name="Ming W."/>
            <person name="Munidasa M."/>
            <person name="Muniz J."/>
            <person name="Nguyen L."/>
            <person name="Hughes D."/>
            <person name="Osuji N."/>
            <person name="Pu L.-L."/>
            <person name="Puazo M."/>
            <person name="Qu C."/>
            <person name="Quiroz J."/>
            <person name="Raj R."/>
            <person name="Weissenberger G."/>
            <person name="Xin Y."/>
            <person name="Zou X."/>
            <person name="Han Y."/>
            <person name="Worley K."/>
            <person name="Muzny D."/>
            <person name="Gibbs R."/>
        </authorList>
    </citation>
    <scope>NUCLEOTIDE SEQUENCE</scope>
    <source>
        <strain evidence="3">Sampled in the wild</strain>
    </source>
</reference>
<feature type="region of interest" description="Disordered" evidence="1">
    <location>
        <begin position="153"/>
        <end position="192"/>
    </location>
</feature>
<accession>A0A8K0KHR3</accession>
<protein>
    <submittedName>
        <fullName evidence="3">Uncharacterized protein</fullName>
    </submittedName>
</protein>
<evidence type="ECO:0000256" key="1">
    <source>
        <dbReference type="SAM" id="MobiDB-lite"/>
    </source>
</evidence>
<evidence type="ECO:0000256" key="2">
    <source>
        <dbReference type="SAM" id="Phobius"/>
    </source>
</evidence>